<keyword evidence="3" id="KW-1185">Reference proteome</keyword>
<evidence type="ECO:0000256" key="1">
    <source>
        <dbReference type="SAM" id="Phobius"/>
    </source>
</evidence>
<dbReference type="Proteomes" id="UP000018896">
    <property type="component" value="Unassembled WGS sequence"/>
</dbReference>
<accession>W4QNQ0</accession>
<dbReference type="AlphaFoldDB" id="W4QNQ0"/>
<gene>
    <name evidence="2" type="ORF">JCM9157_526</name>
</gene>
<keyword evidence="1" id="KW-0472">Membrane</keyword>
<dbReference type="EMBL" id="BAUV01000002">
    <property type="protein sequence ID" value="GAE33522.1"/>
    <property type="molecule type" value="Genomic_DNA"/>
</dbReference>
<reference evidence="2 3" key="1">
    <citation type="journal article" date="2014" name="Genome Announc.">
        <title>Draft Genome Sequences of Three Alkaliphilic Bacillus Strains, Bacillus wakoensis JCM 9140T, Bacillus akibai JCM 9157T, and Bacillus hemicellulosilyticus JCM 9152T.</title>
        <authorList>
            <person name="Yuki M."/>
            <person name="Oshima K."/>
            <person name="Suda W."/>
            <person name="Oshida Y."/>
            <person name="Kitamura K."/>
            <person name="Iida T."/>
            <person name="Hattori M."/>
            <person name="Ohkuma M."/>
        </authorList>
    </citation>
    <scope>NUCLEOTIDE SEQUENCE [LARGE SCALE GENOMIC DNA]</scope>
    <source>
        <strain evidence="2 3">JCM 9157</strain>
    </source>
</reference>
<comment type="caution">
    <text evidence="2">The sequence shown here is derived from an EMBL/GenBank/DDBJ whole genome shotgun (WGS) entry which is preliminary data.</text>
</comment>
<sequence length="96" mass="10618">MMKKGAIIWIIIAIGLVVIGLIVPVSTKPADETRVIIDHTKNVYSSPACFDQAGLTNNLEETTFGYAIQIGYESESSCTETEYFGKRKPFLLAIFE</sequence>
<feature type="transmembrane region" description="Helical" evidence="1">
    <location>
        <begin position="6"/>
        <end position="25"/>
    </location>
</feature>
<organism evidence="2 3">
    <name type="scientific">Halalkalibacter akibai (strain ATCC 43226 / DSM 21942 / CIP 109018 / JCM 9157 / 1139)</name>
    <name type="common">Bacillus akibai</name>
    <dbReference type="NCBI Taxonomy" id="1236973"/>
    <lineage>
        <taxon>Bacteria</taxon>
        <taxon>Bacillati</taxon>
        <taxon>Bacillota</taxon>
        <taxon>Bacilli</taxon>
        <taxon>Bacillales</taxon>
        <taxon>Bacillaceae</taxon>
        <taxon>Halalkalibacter</taxon>
    </lineage>
</organism>
<evidence type="ECO:0000313" key="2">
    <source>
        <dbReference type="EMBL" id="GAE33522.1"/>
    </source>
</evidence>
<protein>
    <submittedName>
        <fullName evidence="2">Uncharacterized protein</fullName>
    </submittedName>
</protein>
<keyword evidence="1" id="KW-1133">Transmembrane helix</keyword>
<dbReference type="eggNOG" id="ENOG5032ZXF">
    <property type="taxonomic scope" value="Bacteria"/>
</dbReference>
<keyword evidence="1" id="KW-0812">Transmembrane</keyword>
<proteinExistence type="predicted"/>
<evidence type="ECO:0000313" key="3">
    <source>
        <dbReference type="Proteomes" id="UP000018896"/>
    </source>
</evidence>
<dbReference type="STRING" id="1236973.JCM9157_526"/>
<name>W4QNQ0_HALA3</name>